<dbReference type="Gene3D" id="3.10.20.90">
    <property type="entry name" value="Phosphatidylinositol 3-kinase Catalytic Subunit, Chain A, domain 1"/>
    <property type="match status" value="1"/>
</dbReference>
<dbReference type="InterPro" id="IPR000626">
    <property type="entry name" value="Ubiquitin-like_dom"/>
</dbReference>
<dbReference type="InterPro" id="IPR029071">
    <property type="entry name" value="Ubiquitin-like_domsf"/>
</dbReference>
<dbReference type="EMBL" id="JBICCN010000042">
    <property type="protein sequence ID" value="KAL3098988.1"/>
    <property type="molecule type" value="Genomic_DNA"/>
</dbReference>
<protein>
    <recommendedName>
        <fullName evidence="1">Ubiquitin-like domain-containing protein</fullName>
    </recommendedName>
</protein>
<keyword evidence="3" id="KW-1185">Reference proteome</keyword>
<evidence type="ECO:0000313" key="2">
    <source>
        <dbReference type="EMBL" id="KAL3098988.1"/>
    </source>
</evidence>
<comment type="caution">
    <text evidence="2">The sequence shown here is derived from an EMBL/GenBank/DDBJ whole genome shotgun (WGS) entry which is preliminary data.</text>
</comment>
<name>A0ABD2K7V4_HETSC</name>
<accession>A0ABD2K7V4</accession>
<dbReference type="SUPFAM" id="SSF54236">
    <property type="entry name" value="Ubiquitin-like"/>
    <property type="match status" value="1"/>
</dbReference>
<sequence length="67" mass="7193">MGETIGALKVRLAFDLQIPVNEIRLIFAGQILPNQLVIIGGGDPQIHHGAILRLVRVQPPAGAPQHN</sequence>
<evidence type="ECO:0000313" key="3">
    <source>
        <dbReference type="Proteomes" id="UP001620645"/>
    </source>
</evidence>
<evidence type="ECO:0000259" key="1">
    <source>
        <dbReference type="PROSITE" id="PS50053"/>
    </source>
</evidence>
<reference evidence="2 3" key="1">
    <citation type="submission" date="2024-10" db="EMBL/GenBank/DDBJ databases">
        <authorList>
            <person name="Kim D."/>
        </authorList>
    </citation>
    <scope>NUCLEOTIDE SEQUENCE [LARGE SCALE GENOMIC DNA]</scope>
    <source>
        <strain evidence="2">Taebaek</strain>
    </source>
</reference>
<gene>
    <name evidence="2" type="ORF">niasHS_000976</name>
</gene>
<proteinExistence type="predicted"/>
<organism evidence="2 3">
    <name type="scientific">Heterodera schachtii</name>
    <name type="common">Sugarbeet cyst nematode worm</name>
    <name type="synonym">Tylenchus schachtii</name>
    <dbReference type="NCBI Taxonomy" id="97005"/>
    <lineage>
        <taxon>Eukaryota</taxon>
        <taxon>Metazoa</taxon>
        <taxon>Ecdysozoa</taxon>
        <taxon>Nematoda</taxon>
        <taxon>Chromadorea</taxon>
        <taxon>Rhabditida</taxon>
        <taxon>Tylenchina</taxon>
        <taxon>Tylenchomorpha</taxon>
        <taxon>Tylenchoidea</taxon>
        <taxon>Heteroderidae</taxon>
        <taxon>Heteroderinae</taxon>
        <taxon>Heterodera</taxon>
    </lineage>
</organism>
<feature type="domain" description="Ubiquitin-like" evidence="1">
    <location>
        <begin position="1"/>
        <end position="38"/>
    </location>
</feature>
<dbReference type="Proteomes" id="UP001620645">
    <property type="component" value="Unassembled WGS sequence"/>
</dbReference>
<dbReference type="AlphaFoldDB" id="A0ABD2K7V4"/>
<dbReference type="PROSITE" id="PS50053">
    <property type="entry name" value="UBIQUITIN_2"/>
    <property type="match status" value="1"/>
</dbReference>
<dbReference type="CDD" id="cd17039">
    <property type="entry name" value="Ubl_ubiquitin_like"/>
    <property type="match status" value="1"/>
</dbReference>